<keyword evidence="3" id="KW-0472">Membrane</keyword>
<dbReference type="CDD" id="cd15841">
    <property type="entry name" value="SNARE_Qc"/>
    <property type="match status" value="1"/>
</dbReference>
<keyword evidence="3" id="KW-0812">Transmembrane</keyword>
<sequence length="359" mass="41039">MGILGGSSGNNNAHDLLSRTEHLLKKYQNHLPQNDDGTASDERMKRQQQQRKTNKNVNVGKFSSSGGNNGNEDDDESNTTHHHDSSFEQFLGKLEERLDDIADVSERAKVETNRAAIAAMHAEVRRGKNSLRGEIPKLRKLANKSSSSNNNAKKKKRATSDGGDIEDESMYERDGRETLIDQFEQRIEDVPDGVSRMIPRTPSKKVPHHHRSLSRDIEMGTYTNPFEQPETLREQHLNNNNNNNNNRFEGMEHTEESRQFRQEFEDRKKTQDTDLDEISRGLQTLKRLGADMDEEMARQQPAIENIDFKMDGAQAEMKTANMRLKETVEKARSSRHFCVDATLICVLLGIGMYLYRILK</sequence>
<dbReference type="KEGG" id="bpg:Bathy03g05300"/>
<dbReference type="OrthoDB" id="29755at2759"/>
<dbReference type="SUPFAM" id="SSF58038">
    <property type="entry name" value="SNARE fusion complex"/>
    <property type="match status" value="1"/>
</dbReference>
<dbReference type="Pfam" id="PF05739">
    <property type="entry name" value="SNARE"/>
    <property type="match status" value="1"/>
</dbReference>
<name>K8ECZ3_9CHLO</name>
<feature type="transmembrane region" description="Helical" evidence="3">
    <location>
        <begin position="341"/>
        <end position="358"/>
    </location>
</feature>
<feature type="domain" description="T-SNARE coiled-coil homology" evidence="4">
    <location>
        <begin position="265"/>
        <end position="327"/>
    </location>
</feature>
<protein>
    <recommendedName>
        <fullName evidence="4">t-SNARE coiled-coil homology domain-containing protein</fullName>
    </recommendedName>
</protein>
<dbReference type="eggNOG" id="ENOG502QS7N">
    <property type="taxonomic scope" value="Eukaryota"/>
</dbReference>
<gene>
    <name evidence="5" type="ORF">Bathy03g05300</name>
</gene>
<dbReference type="GO" id="GO:0015031">
    <property type="term" value="P:protein transport"/>
    <property type="evidence" value="ECO:0007669"/>
    <property type="project" value="UniProtKB-KW"/>
</dbReference>
<keyword evidence="1" id="KW-0653">Protein transport</keyword>
<dbReference type="Proteomes" id="UP000198341">
    <property type="component" value="Chromosome 3"/>
</dbReference>
<reference evidence="5 6" key="1">
    <citation type="submission" date="2011-10" db="EMBL/GenBank/DDBJ databases">
        <authorList>
            <person name="Genoscope - CEA"/>
        </authorList>
    </citation>
    <scope>NUCLEOTIDE SEQUENCE [LARGE SCALE GENOMIC DNA]</scope>
    <source>
        <strain evidence="5 6">RCC 1105</strain>
    </source>
</reference>
<dbReference type="AlphaFoldDB" id="K8ECZ3"/>
<feature type="region of interest" description="Disordered" evidence="2">
    <location>
        <begin position="128"/>
        <end position="172"/>
    </location>
</feature>
<dbReference type="GeneID" id="19017067"/>
<evidence type="ECO:0000313" key="5">
    <source>
        <dbReference type="EMBL" id="CCO15854.1"/>
    </source>
</evidence>
<dbReference type="STRING" id="41875.K8ECZ3"/>
<keyword evidence="1" id="KW-0813">Transport</keyword>
<dbReference type="Gene3D" id="1.20.5.110">
    <property type="match status" value="1"/>
</dbReference>
<keyword evidence="3" id="KW-1133">Transmembrane helix</keyword>
<dbReference type="RefSeq" id="XP_007514417.1">
    <property type="nucleotide sequence ID" value="XM_007514355.1"/>
</dbReference>
<organism evidence="5 6">
    <name type="scientific">Bathycoccus prasinos</name>
    <dbReference type="NCBI Taxonomy" id="41875"/>
    <lineage>
        <taxon>Eukaryota</taxon>
        <taxon>Viridiplantae</taxon>
        <taxon>Chlorophyta</taxon>
        <taxon>Mamiellophyceae</taxon>
        <taxon>Mamiellales</taxon>
        <taxon>Bathycoccaceae</taxon>
        <taxon>Bathycoccus</taxon>
    </lineage>
</organism>
<evidence type="ECO:0000256" key="2">
    <source>
        <dbReference type="SAM" id="MobiDB-lite"/>
    </source>
</evidence>
<dbReference type="PROSITE" id="PS50192">
    <property type="entry name" value="T_SNARE"/>
    <property type="match status" value="1"/>
</dbReference>
<proteinExistence type="predicted"/>
<keyword evidence="6" id="KW-1185">Reference proteome</keyword>
<feature type="region of interest" description="Disordered" evidence="2">
    <location>
        <begin position="30"/>
        <end position="88"/>
    </location>
</feature>
<evidence type="ECO:0000256" key="1">
    <source>
        <dbReference type="ARBA" id="ARBA00022927"/>
    </source>
</evidence>
<evidence type="ECO:0000256" key="3">
    <source>
        <dbReference type="SAM" id="Phobius"/>
    </source>
</evidence>
<dbReference type="EMBL" id="FO082276">
    <property type="protein sequence ID" value="CCO15854.1"/>
    <property type="molecule type" value="Genomic_DNA"/>
</dbReference>
<dbReference type="InterPro" id="IPR000727">
    <property type="entry name" value="T_SNARE_dom"/>
</dbReference>
<accession>K8ECZ3</accession>
<evidence type="ECO:0000259" key="4">
    <source>
        <dbReference type="PROSITE" id="PS50192"/>
    </source>
</evidence>
<evidence type="ECO:0000313" key="6">
    <source>
        <dbReference type="Proteomes" id="UP000198341"/>
    </source>
</evidence>